<name>A0A378LD76_9GAMM</name>
<dbReference type="Proteomes" id="UP000255110">
    <property type="component" value="Unassembled WGS sequence"/>
</dbReference>
<evidence type="ECO:0000313" key="2">
    <source>
        <dbReference type="EMBL" id="STY24617.1"/>
    </source>
</evidence>
<dbReference type="RefSeq" id="WP_058476298.1">
    <property type="nucleotide sequence ID" value="NZ_CAAAIO010000004.1"/>
</dbReference>
<dbReference type="AlphaFoldDB" id="A0A378LD76"/>
<dbReference type="EMBL" id="LNYZ01000005">
    <property type="protein sequence ID" value="KTD79498.1"/>
    <property type="molecule type" value="Genomic_DNA"/>
</dbReference>
<reference evidence="1 3" key="1">
    <citation type="submission" date="2015-11" db="EMBL/GenBank/DDBJ databases">
        <title>Genomic analysis of 38 Legionella species identifies large and diverse effector repertoires.</title>
        <authorList>
            <person name="Burstein D."/>
            <person name="Amaro F."/>
            <person name="Zusman T."/>
            <person name="Lifshitz Z."/>
            <person name="Cohen O."/>
            <person name="Gilbert J.A."/>
            <person name="Pupko T."/>
            <person name="Shuman H.A."/>
            <person name="Segal G."/>
        </authorList>
    </citation>
    <scope>NUCLEOTIDE SEQUENCE [LARGE SCALE GENOMIC DNA]</scope>
    <source>
        <strain evidence="1 3">SC-18-C9</strain>
    </source>
</reference>
<accession>A0A378LD76</accession>
<reference evidence="2 4" key="2">
    <citation type="submission" date="2018-06" db="EMBL/GenBank/DDBJ databases">
        <authorList>
            <consortium name="Pathogen Informatics"/>
            <person name="Doyle S."/>
        </authorList>
    </citation>
    <scope>NUCLEOTIDE SEQUENCE [LARGE SCALE GENOMIC DNA]</scope>
    <source>
        <strain evidence="2 4">NCTC11991</strain>
    </source>
</reference>
<sequence>MESKTESAKPMNLSSLTLTELQAIHLNYGNNRLFKAKLETDISGQASSISQTTAISILQFLKKI</sequence>
<evidence type="ECO:0000313" key="3">
    <source>
        <dbReference type="Proteomes" id="UP000054820"/>
    </source>
</evidence>
<dbReference type="STRING" id="460.Lstg_0714"/>
<evidence type="ECO:0000313" key="4">
    <source>
        <dbReference type="Proteomes" id="UP000255110"/>
    </source>
</evidence>
<evidence type="ECO:0000313" key="1">
    <source>
        <dbReference type="EMBL" id="KTD79498.1"/>
    </source>
</evidence>
<protein>
    <submittedName>
        <fullName evidence="2">Uncharacterized protein</fullName>
    </submittedName>
</protein>
<dbReference type="Proteomes" id="UP000054820">
    <property type="component" value="Unassembled WGS sequence"/>
</dbReference>
<keyword evidence="3" id="KW-1185">Reference proteome</keyword>
<proteinExistence type="predicted"/>
<dbReference type="EMBL" id="UGOY01000001">
    <property type="protein sequence ID" value="STY24617.1"/>
    <property type="molecule type" value="Genomic_DNA"/>
</dbReference>
<organism evidence="2 4">
    <name type="scientific">Legionella steigerwaltii</name>
    <dbReference type="NCBI Taxonomy" id="460"/>
    <lineage>
        <taxon>Bacteria</taxon>
        <taxon>Pseudomonadati</taxon>
        <taxon>Pseudomonadota</taxon>
        <taxon>Gammaproteobacteria</taxon>
        <taxon>Legionellales</taxon>
        <taxon>Legionellaceae</taxon>
        <taxon>Legionella</taxon>
    </lineage>
</organism>
<gene>
    <name evidence="1" type="ORF">Lstg_0714</name>
    <name evidence="2" type="ORF">NCTC11991_03247</name>
</gene>